<dbReference type="CDD" id="cd07035">
    <property type="entry name" value="TPP_PYR_POX_like"/>
    <property type="match status" value="1"/>
</dbReference>
<keyword evidence="2" id="KW-0210">Decarboxylase</keyword>
<dbReference type="Gene3D" id="3.40.50.970">
    <property type="match status" value="1"/>
</dbReference>
<dbReference type="GO" id="GO:0050545">
    <property type="term" value="F:sulfopyruvate decarboxylase activity"/>
    <property type="evidence" value="ECO:0007669"/>
    <property type="project" value="UniProtKB-EC"/>
</dbReference>
<dbReference type="GO" id="GO:0019295">
    <property type="term" value="P:coenzyme M biosynthetic process"/>
    <property type="evidence" value="ECO:0007669"/>
    <property type="project" value="UniProtKB-KW"/>
</dbReference>
<evidence type="ECO:0000256" key="1">
    <source>
        <dbReference type="ARBA" id="ARBA00022545"/>
    </source>
</evidence>
<gene>
    <name evidence="7" type="ORF">SCAL_000244</name>
</gene>
<evidence type="ECO:0000256" key="5">
    <source>
        <dbReference type="ARBA" id="ARBA00048551"/>
    </source>
</evidence>
<proteinExistence type="predicted"/>
<evidence type="ECO:0000256" key="3">
    <source>
        <dbReference type="ARBA" id="ARBA00023239"/>
    </source>
</evidence>
<keyword evidence="3" id="KW-0456">Lyase</keyword>
<dbReference type="EMBL" id="LYOS01000001">
    <property type="protein sequence ID" value="OFV68568.1"/>
    <property type="molecule type" value="Genomic_DNA"/>
</dbReference>
<keyword evidence="8" id="KW-1185">Reference proteome</keyword>
<dbReference type="SUPFAM" id="SSF52518">
    <property type="entry name" value="Thiamin diphosphate-binding fold (THDP-binding)"/>
    <property type="match status" value="1"/>
</dbReference>
<dbReference type="EC" id="4.1.1.79" evidence="4"/>
<comment type="catalytic activity">
    <reaction evidence="5">
        <text>3-sulfopyruvate + H(+) = sulfoacetaldehyde + CO2</text>
        <dbReference type="Rhea" id="RHEA:20948"/>
        <dbReference type="ChEBI" id="CHEBI:15378"/>
        <dbReference type="ChEBI" id="CHEBI:16526"/>
        <dbReference type="ChEBI" id="CHEBI:57940"/>
        <dbReference type="ChEBI" id="CHEBI:58246"/>
        <dbReference type="EC" id="4.1.1.79"/>
    </reaction>
</comment>
<sequence length="171" mass="18459">MLSGGSIDDVIVDALIAGRIDLVCSLPCNMLAGIIKIIEDRQDHITHISLTREEEGVGIAAGAYLGGKRPAILMQNSGFGNSINALLSLTRFYEMPLLIMMSHRGGKGEKIAAQIPMGDAIIPLLEALEIEYCCISKRSEIPSITKFAADAISNSSIMAILLEQELWDEES</sequence>
<dbReference type="InterPro" id="IPR012001">
    <property type="entry name" value="Thiamin_PyroP_enz_TPP-bd_dom"/>
</dbReference>
<feature type="domain" description="Thiamine pyrophosphate enzyme N-terminal TPP-binding" evidence="6">
    <location>
        <begin position="8"/>
        <end position="100"/>
    </location>
</feature>
<dbReference type="InterPro" id="IPR029061">
    <property type="entry name" value="THDP-binding"/>
</dbReference>
<accession>A0A1F2PBF7</accession>
<dbReference type="InterPro" id="IPR022502">
    <property type="entry name" value="Sulfopyruvate_deCO2ase_alpha"/>
</dbReference>
<name>A0A1F2PBF7_9EURY</name>
<dbReference type="Pfam" id="PF02776">
    <property type="entry name" value="TPP_enzyme_N"/>
    <property type="match status" value="1"/>
</dbReference>
<dbReference type="PANTHER" id="PTHR42818">
    <property type="entry name" value="SULFOPYRUVATE DECARBOXYLASE SUBUNIT ALPHA"/>
    <property type="match status" value="1"/>
</dbReference>
<reference evidence="7" key="1">
    <citation type="submission" date="2016-05" db="EMBL/GenBank/DDBJ databases">
        <title>Microbial consortia oxidize butane by reversing methanogenesis.</title>
        <authorList>
            <person name="Laso-Perez R."/>
            <person name="Richter M."/>
            <person name="Wegener G."/>
            <person name="Musat F."/>
        </authorList>
    </citation>
    <scope>NUCLEOTIDE SEQUENCE [LARGE SCALE GENOMIC DNA]</scope>
    <source>
        <strain evidence="7">BOX2</strain>
    </source>
</reference>
<comment type="caution">
    <text evidence="7">The sequence shown here is derived from an EMBL/GenBank/DDBJ whole genome shotgun (WGS) entry which is preliminary data.</text>
</comment>
<dbReference type="PANTHER" id="PTHR42818:SF1">
    <property type="entry name" value="SULFOPYRUVATE DECARBOXYLASE"/>
    <property type="match status" value="1"/>
</dbReference>
<evidence type="ECO:0000256" key="2">
    <source>
        <dbReference type="ARBA" id="ARBA00022793"/>
    </source>
</evidence>
<evidence type="ECO:0000313" key="7">
    <source>
        <dbReference type="EMBL" id="OFV68568.1"/>
    </source>
</evidence>
<dbReference type="InterPro" id="IPR051818">
    <property type="entry name" value="TPP_dependent_decarboxylase"/>
</dbReference>
<protein>
    <recommendedName>
        <fullName evidence="4">sulfopyruvate decarboxylase</fullName>
        <ecNumber evidence="4">4.1.1.79</ecNumber>
    </recommendedName>
</protein>
<dbReference type="NCBIfam" id="TIGR03845">
    <property type="entry name" value="sulfopyru_alph"/>
    <property type="match status" value="1"/>
</dbReference>
<dbReference type="Proteomes" id="UP000186940">
    <property type="component" value="Unassembled WGS sequence"/>
</dbReference>
<evidence type="ECO:0000313" key="8">
    <source>
        <dbReference type="Proteomes" id="UP000186940"/>
    </source>
</evidence>
<dbReference type="AlphaFoldDB" id="A0A1F2PBF7"/>
<organism evidence="7 8">
    <name type="scientific">Candidatus Syntropharchaeum caldarium</name>
    <dbReference type="NCBI Taxonomy" id="1838285"/>
    <lineage>
        <taxon>Archaea</taxon>
        <taxon>Methanobacteriati</taxon>
        <taxon>Methanobacteriota</taxon>
        <taxon>Stenosarchaea group</taxon>
        <taxon>Methanomicrobia</taxon>
        <taxon>Methanosarcinales</taxon>
        <taxon>ANME-2 cluster</taxon>
        <taxon>Candidatus Syntropharchaeum</taxon>
    </lineage>
</organism>
<evidence type="ECO:0000259" key="6">
    <source>
        <dbReference type="Pfam" id="PF02776"/>
    </source>
</evidence>
<evidence type="ECO:0000256" key="4">
    <source>
        <dbReference type="ARBA" id="ARBA00038875"/>
    </source>
</evidence>
<dbReference type="STRING" id="1838285.SCAL_000244"/>
<keyword evidence="1" id="KW-0174">Coenzyme M biosynthesis</keyword>
<dbReference type="GO" id="GO:0030976">
    <property type="term" value="F:thiamine pyrophosphate binding"/>
    <property type="evidence" value="ECO:0007669"/>
    <property type="project" value="InterPro"/>
</dbReference>